<feature type="chain" id="PRO_5002217273" description="WxL domain-containing protein" evidence="1">
    <location>
        <begin position="26"/>
        <end position="174"/>
    </location>
</feature>
<comment type="caution">
    <text evidence="2">The sequence shown here is derived from an EMBL/GenBank/DDBJ whole genome shotgun (WGS) entry which is preliminary data.</text>
</comment>
<evidence type="ECO:0008006" key="4">
    <source>
        <dbReference type="Google" id="ProtNLM"/>
    </source>
</evidence>
<evidence type="ECO:0000256" key="1">
    <source>
        <dbReference type="SAM" id="SignalP"/>
    </source>
</evidence>
<evidence type="ECO:0000313" key="2">
    <source>
        <dbReference type="EMBL" id="KIQ62970.1"/>
    </source>
</evidence>
<dbReference type="EMBL" id="JXZB01000004">
    <property type="protein sequence ID" value="KIQ62970.1"/>
    <property type="molecule type" value="Genomic_DNA"/>
</dbReference>
<name>A0A0D0N4C3_KITGR</name>
<accession>A0A0D0N4C3</accession>
<keyword evidence="3" id="KW-1185">Reference proteome</keyword>
<dbReference type="RefSeq" id="WP_052509685.1">
    <property type="nucleotide sequence ID" value="NZ_JXZB01000004.1"/>
</dbReference>
<protein>
    <recommendedName>
        <fullName evidence="4">WxL domain-containing protein</fullName>
    </recommendedName>
</protein>
<dbReference type="STRING" id="2064.TR51_29390"/>
<sequence length="174" mass="16824">MRARILSTAAVAAALVLAQPGLALAEEEADDPSTTVTFVVTSGALTLSVPAAAALGSGAPGTTISAPIGPCTVVDARALLSASWTVTAAETDFVNGPSTIPAADATYTVGSVTTTGTITVTSTNVTLSNSAQTVLTGTAGVGDNTATWDPTVAVNVPASAVGGAYTGTLTQSVA</sequence>
<reference evidence="2 3" key="1">
    <citation type="submission" date="2015-02" db="EMBL/GenBank/DDBJ databases">
        <title>Draft genome sequence of Kitasatospora griseola MF730-N6, a bafilomycin, terpentecin and satosporin producer.</title>
        <authorList>
            <person name="Arens J.C."/>
            <person name="Haltli B."/>
            <person name="Kerr R.G."/>
        </authorList>
    </citation>
    <scope>NUCLEOTIDE SEQUENCE [LARGE SCALE GENOMIC DNA]</scope>
    <source>
        <strain evidence="2 3">MF730-N6</strain>
    </source>
</reference>
<evidence type="ECO:0000313" key="3">
    <source>
        <dbReference type="Proteomes" id="UP000032066"/>
    </source>
</evidence>
<dbReference type="Proteomes" id="UP000032066">
    <property type="component" value="Unassembled WGS sequence"/>
</dbReference>
<dbReference type="OrthoDB" id="5147666at2"/>
<dbReference type="AlphaFoldDB" id="A0A0D0N4C3"/>
<gene>
    <name evidence="2" type="ORF">TR51_29390</name>
</gene>
<proteinExistence type="predicted"/>
<dbReference type="PATRIC" id="fig|2064.6.peg.6240"/>
<keyword evidence="1" id="KW-0732">Signal</keyword>
<feature type="signal peptide" evidence="1">
    <location>
        <begin position="1"/>
        <end position="25"/>
    </location>
</feature>
<organism evidence="2 3">
    <name type="scientific">Kitasatospora griseola</name>
    <name type="common">Streptomyces griseolosporeus</name>
    <dbReference type="NCBI Taxonomy" id="2064"/>
    <lineage>
        <taxon>Bacteria</taxon>
        <taxon>Bacillati</taxon>
        <taxon>Actinomycetota</taxon>
        <taxon>Actinomycetes</taxon>
        <taxon>Kitasatosporales</taxon>
        <taxon>Streptomycetaceae</taxon>
        <taxon>Kitasatospora</taxon>
    </lineage>
</organism>